<dbReference type="EMBL" id="SMFT01000002">
    <property type="protein sequence ID" value="TCJ98358.1"/>
    <property type="molecule type" value="Genomic_DNA"/>
</dbReference>
<gene>
    <name evidence="1" type="ORF">EV694_0752</name>
</gene>
<comment type="caution">
    <text evidence="1">The sequence shown here is derived from an EMBL/GenBank/DDBJ whole genome shotgun (WGS) entry which is preliminary data.</text>
</comment>
<reference evidence="1 2" key="1">
    <citation type="submission" date="2019-03" db="EMBL/GenBank/DDBJ databases">
        <title>Genomic Encyclopedia of Type Strains, Phase IV (KMG-IV): sequencing the most valuable type-strain genomes for metagenomic binning, comparative biology and taxonomic classification.</title>
        <authorList>
            <person name="Goeker M."/>
        </authorList>
    </citation>
    <scope>NUCLEOTIDE SEQUENCE [LARGE SCALE GENOMIC DNA]</scope>
    <source>
        <strain evidence="1 2">DSM 15534</strain>
    </source>
</reference>
<dbReference type="AlphaFoldDB" id="A0A4R1G093"/>
<organism evidence="1 2">
    <name type="scientific">Volucribacter psittacicida</name>
    <dbReference type="NCBI Taxonomy" id="203482"/>
    <lineage>
        <taxon>Bacteria</taxon>
        <taxon>Pseudomonadati</taxon>
        <taxon>Pseudomonadota</taxon>
        <taxon>Gammaproteobacteria</taxon>
        <taxon>Pasteurellales</taxon>
        <taxon>Pasteurellaceae</taxon>
        <taxon>Volucribacter</taxon>
    </lineage>
</organism>
<protein>
    <submittedName>
        <fullName evidence="1">Uncharacterized protein</fullName>
    </submittedName>
</protein>
<evidence type="ECO:0000313" key="1">
    <source>
        <dbReference type="EMBL" id="TCJ98358.1"/>
    </source>
</evidence>
<name>A0A4R1G093_9PAST</name>
<sequence>MEESKIMNKKLKIILNLSVITALLATGAQFYTNYKINQTLQQFPYYFSDKLIIHVEQTKQNFFSRELTFSIEPTNAKQKTEVIHTQLTALPFAILAKSELPEPLIRKLNEKLNITIDENRINSRFSVVGDYLQSTMQTKFRDFTNVNQFLKTELNFASKTKFVEIQTALTGFNYDSVTEFGKLTGNYLLQPMGDHRYDLIQAKVNLSDLNFINGENNQFNFKNIVYLLDKSFNEQQTYNLKLSLNIDDLNYNNQTSFQHIALQSNQVGIPNEVNFYEKIKALNLYDFSMDNLEQYKKLEDITHVIFDYLFNNKQADWSFAVKKITEQREDETPEINNLQYQLSINNQSQLSDIHSYLTISQANIPDKMRIKDLSFDHKLNKFDLAGHIAILKQYLFKNINSPPHDPEFMQKLLGLAKHYQAENSSTIKIGQLSEKDKINLENFVLNYHDHIIDQDKIAFNIQANIDKLQIENEDLDISQISLSVPATLSPIFELYPIYYCSNSLFYLTCINNLDKQPYNTLISQAIAEFDLNIEQAKLNLILNKLSDNHNTEQITAVLNAKIPAIPNKMRADLLMFGDKLENSTTDIILSMPASFIDNISQTSLSSGLWADLAHTIKPDNQLNPYFKQIDNRYVLEYRQSNGKTLINGKPIEDYIQEAE</sequence>
<keyword evidence="2" id="KW-1185">Reference proteome</keyword>
<accession>A0A4R1G093</accession>
<dbReference type="Proteomes" id="UP000294702">
    <property type="component" value="Unassembled WGS sequence"/>
</dbReference>
<evidence type="ECO:0000313" key="2">
    <source>
        <dbReference type="Proteomes" id="UP000294702"/>
    </source>
</evidence>
<proteinExistence type="predicted"/>